<dbReference type="Proteomes" id="UP000242497">
    <property type="component" value="Unassembled WGS sequence"/>
</dbReference>
<gene>
    <name evidence="2" type="ORF">SAMN02744037_01140</name>
</gene>
<keyword evidence="3" id="KW-1185">Reference proteome</keyword>
<protein>
    <submittedName>
        <fullName evidence="2">Uncharacterized protein</fullName>
    </submittedName>
</protein>
<reference evidence="3" key="1">
    <citation type="submission" date="2016-11" db="EMBL/GenBank/DDBJ databases">
        <authorList>
            <person name="Varghese N."/>
            <person name="Submissions S."/>
        </authorList>
    </citation>
    <scope>NUCLEOTIDE SEQUENCE [LARGE SCALE GENOMIC DNA]</scope>
    <source>
        <strain evidence="3">DSM 15518</strain>
    </source>
</reference>
<accession>A0A1M6N1Z4</accession>
<dbReference type="AlphaFoldDB" id="A0A1M6N1Z4"/>
<evidence type="ECO:0000313" key="2">
    <source>
        <dbReference type="EMBL" id="SHJ89727.1"/>
    </source>
</evidence>
<sequence length="186" mass="20784">MATCLTETTILGIKQSNNKVLNYNIKVKVSCNNNMQLWEYIVTDITYDRLDALSNFSVEICETFTESNFIDRGGGKVNDSGQGNCLNNLPATIHWDKNNGTIDPNNLNKITFSFILDGCFEKIPGIVAIKDGDIKNPSDPNLPKCMFGEDEICTPGCNQKPLKQRPPRGTPFSEEEITPIFRSDKK</sequence>
<evidence type="ECO:0000256" key="1">
    <source>
        <dbReference type="SAM" id="MobiDB-lite"/>
    </source>
</evidence>
<feature type="region of interest" description="Disordered" evidence="1">
    <location>
        <begin position="156"/>
        <end position="186"/>
    </location>
</feature>
<organism evidence="2 3">
    <name type="scientific">Tepidibacter formicigenes DSM 15518</name>
    <dbReference type="NCBI Taxonomy" id="1123349"/>
    <lineage>
        <taxon>Bacteria</taxon>
        <taxon>Bacillati</taxon>
        <taxon>Bacillota</taxon>
        <taxon>Clostridia</taxon>
        <taxon>Peptostreptococcales</taxon>
        <taxon>Peptostreptococcaceae</taxon>
        <taxon>Tepidibacter</taxon>
    </lineage>
</organism>
<name>A0A1M6N1Z4_9FIRM</name>
<dbReference type="RefSeq" id="WP_072888117.1">
    <property type="nucleotide sequence ID" value="NZ_FRAE01000019.1"/>
</dbReference>
<proteinExistence type="predicted"/>
<evidence type="ECO:0000313" key="3">
    <source>
        <dbReference type="Proteomes" id="UP000242497"/>
    </source>
</evidence>
<dbReference type="EMBL" id="FRAE01000019">
    <property type="protein sequence ID" value="SHJ89727.1"/>
    <property type="molecule type" value="Genomic_DNA"/>
</dbReference>